<dbReference type="PRINTS" id="PR00368">
    <property type="entry name" value="FADPNR"/>
</dbReference>
<dbReference type="Gene3D" id="3.30.390.30">
    <property type="match status" value="1"/>
</dbReference>
<comment type="caution">
    <text evidence="6">The sequence shown here is derived from an EMBL/GenBank/DDBJ whole genome shotgun (WGS) entry which is preliminary data.</text>
</comment>
<gene>
    <name evidence="6" type="ORF">CYJ95_06900</name>
</gene>
<evidence type="ECO:0000313" key="7">
    <source>
        <dbReference type="Proteomes" id="UP000234847"/>
    </source>
</evidence>
<evidence type="ECO:0000313" key="6">
    <source>
        <dbReference type="EMBL" id="PKZ81925.1"/>
    </source>
</evidence>
<keyword evidence="2" id="KW-0285">Flavoprotein</keyword>
<keyword evidence="3" id="KW-0274">FAD</keyword>
<dbReference type="InterPro" id="IPR023753">
    <property type="entry name" value="FAD/NAD-binding_dom"/>
</dbReference>
<comment type="cofactor">
    <cofactor evidence="1">
        <name>FAD</name>
        <dbReference type="ChEBI" id="CHEBI:57692"/>
    </cofactor>
</comment>
<protein>
    <submittedName>
        <fullName evidence="6">N-acyl-D-glutamate deacylase</fullName>
    </submittedName>
</protein>
<dbReference type="SUPFAM" id="SSF55424">
    <property type="entry name" value="FAD/NAD-linked reductases, dimerisation (C-terminal) domain"/>
    <property type="match status" value="1"/>
</dbReference>
<reference evidence="6 7" key="1">
    <citation type="submission" date="2017-12" db="EMBL/GenBank/DDBJ databases">
        <title>Phylogenetic diversity of female urinary microbiome.</title>
        <authorList>
            <person name="Thomas-White K."/>
            <person name="Wolfe A.J."/>
        </authorList>
    </citation>
    <scope>NUCLEOTIDE SEQUENCE [LARGE SCALE GENOMIC DNA]</scope>
    <source>
        <strain evidence="6 7">UMB0038</strain>
    </source>
</reference>
<dbReference type="PANTHER" id="PTHR43557:SF2">
    <property type="entry name" value="RIESKE DOMAIN-CONTAINING PROTEIN-RELATED"/>
    <property type="match status" value="1"/>
</dbReference>
<dbReference type="Proteomes" id="UP000234847">
    <property type="component" value="Unassembled WGS sequence"/>
</dbReference>
<evidence type="ECO:0000256" key="3">
    <source>
        <dbReference type="ARBA" id="ARBA00022827"/>
    </source>
</evidence>
<name>A0AAX0VKA9_MICLU</name>
<evidence type="ECO:0000256" key="4">
    <source>
        <dbReference type="ARBA" id="ARBA00023002"/>
    </source>
</evidence>
<evidence type="ECO:0000259" key="5">
    <source>
        <dbReference type="Pfam" id="PF07992"/>
    </source>
</evidence>
<proteinExistence type="predicted"/>
<dbReference type="PANTHER" id="PTHR43557">
    <property type="entry name" value="APOPTOSIS-INDUCING FACTOR 1"/>
    <property type="match status" value="1"/>
</dbReference>
<feature type="domain" description="FAD/NAD(P)-binding" evidence="5">
    <location>
        <begin position="36"/>
        <end position="304"/>
    </location>
</feature>
<dbReference type="SUPFAM" id="SSF51905">
    <property type="entry name" value="FAD/NAD(P)-binding domain"/>
    <property type="match status" value="2"/>
</dbReference>
<accession>A0AAX0VKA9</accession>
<dbReference type="Gene3D" id="3.50.50.60">
    <property type="entry name" value="FAD/NAD(P)-binding domain"/>
    <property type="match status" value="2"/>
</dbReference>
<dbReference type="GO" id="GO:0005737">
    <property type="term" value="C:cytoplasm"/>
    <property type="evidence" value="ECO:0007669"/>
    <property type="project" value="TreeGrafter"/>
</dbReference>
<dbReference type="InterPro" id="IPR050446">
    <property type="entry name" value="FAD-oxidoreductase/Apoptosis"/>
</dbReference>
<dbReference type="InterPro" id="IPR036188">
    <property type="entry name" value="FAD/NAD-bd_sf"/>
</dbReference>
<dbReference type="AlphaFoldDB" id="A0AAX0VKA9"/>
<keyword evidence="4" id="KW-0560">Oxidoreductase</keyword>
<dbReference type="GO" id="GO:0016651">
    <property type="term" value="F:oxidoreductase activity, acting on NAD(P)H"/>
    <property type="evidence" value="ECO:0007669"/>
    <property type="project" value="TreeGrafter"/>
</dbReference>
<dbReference type="EMBL" id="PKJT01000005">
    <property type="protein sequence ID" value="PKZ81925.1"/>
    <property type="molecule type" value="Genomic_DNA"/>
</dbReference>
<dbReference type="PRINTS" id="PR00411">
    <property type="entry name" value="PNDRDTASEI"/>
</dbReference>
<sequence length="445" mass="46749">MRAVCRSRGVRRPWLPPVTGAHAGRRAQHSSTPFPLVIVGSGPAGVSAARAYVDAGGPGPVLMLTSDVDHPYERPPLSKELLRGMAAPEGTPIAGEELPDGVELRRGTTVTGADLAARTLRVGEEPVRFERLILALGAHPKPLPVADDDAEVHLLRSLDHARRLVASAGHARSAVVIGSGFIGCEAAASLALRGVATTLVTPDEVPQQKRLGREAGDRIAQWLIGAGVELRTGVRVGQVRAPRTVHLDDGATLAPDLILAAVGVEPGGGWLEDSELTMHEGRIVADEHLAAAPGVWVAGDVARAHHAVAGRPIPVEHWGDALGMGEVAGHNAARTEVGVPGGAGQASVLAHAATADPESLRRWEAVPGFWSTIGEHTLKHAAWGDGHEQARMVERTGGFTLWYTDAQDRVVGVLTYNADEDYERGRELVAGRDAVGEGRGRPDPA</sequence>
<organism evidence="6 7">
    <name type="scientific">Micrococcus luteus</name>
    <name type="common">Micrococcus lysodeikticus</name>
    <dbReference type="NCBI Taxonomy" id="1270"/>
    <lineage>
        <taxon>Bacteria</taxon>
        <taxon>Bacillati</taxon>
        <taxon>Actinomycetota</taxon>
        <taxon>Actinomycetes</taxon>
        <taxon>Micrococcales</taxon>
        <taxon>Micrococcaceae</taxon>
        <taxon>Micrococcus</taxon>
    </lineage>
</organism>
<evidence type="ECO:0000256" key="1">
    <source>
        <dbReference type="ARBA" id="ARBA00001974"/>
    </source>
</evidence>
<evidence type="ECO:0000256" key="2">
    <source>
        <dbReference type="ARBA" id="ARBA00022630"/>
    </source>
</evidence>
<dbReference type="Pfam" id="PF07992">
    <property type="entry name" value="Pyr_redox_2"/>
    <property type="match status" value="1"/>
</dbReference>
<dbReference type="InterPro" id="IPR016156">
    <property type="entry name" value="FAD/NAD-linked_Rdtase_dimer_sf"/>
</dbReference>